<reference evidence="3" key="1">
    <citation type="submission" date="2022-03" db="EMBL/GenBank/DDBJ databases">
        <authorList>
            <person name="Martin C."/>
        </authorList>
    </citation>
    <scope>NUCLEOTIDE SEQUENCE</scope>
</reference>
<evidence type="ECO:0000256" key="1">
    <source>
        <dbReference type="ARBA" id="ARBA00022837"/>
    </source>
</evidence>
<protein>
    <recommendedName>
        <fullName evidence="2">EF-hand domain-containing protein</fullName>
    </recommendedName>
</protein>
<dbReference type="Proteomes" id="UP000749559">
    <property type="component" value="Unassembled WGS sequence"/>
</dbReference>
<dbReference type="PROSITE" id="PS50222">
    <property type="entry name" value="EF_HAND_2"/>
    <property type="match status" value="1"/>
</dbReference>
<keyword evidence="1" id="KW-0106">Calcium</keyword>
<dbReference type="InterPro" id="IPR018247">
    <property type="entry name" value="EF_Hand_1_Ca_BS"/>
</dbReference>
<accession>A0A8S4NMT7</accession>
<comment type="caution">
    <text evidence="3">The sequence shown here is derived from an EMBL/GenBank/DDBJ whole genome shotgun (WGS) entry which is preliminary data.</text>
</comment>
<gene>
    <name evidence="3" type="ORF">OFUS_LOCUS9542</name>
</gene>
<proteinExistence type="predicted"/>
<evidence type="ECO:0000313" key="4">
    <source>
        <dbReference type="Proteomes" id="UP000749559"/>
    </source>
</evidence>
<dbReference type="Gene3D" id="1.10.238.10">
    <property type="entry name" value="EF-hand"/>
    <property type="match status" value="1"/>
</dbReference>
<dbReference type="PROSITE" id="PS00018">
    <property type="entry name" value="EF_HAND_1"/>
    <property type="match status" value="1"/>
</dbReference>
<name>A0A8S4NMT7_OWEFU</name>
<dbReference type="Pfam" id="PF13202">
    <property type="entry name" value="EF-hand_5"/>
    <property type="match status" value="1"/>
</dbReference>
<dbReference type="InterPro" id="IPR011992">
    <property type="entry name" value="EF-hand-dom_pair"/>
</dbReference>
<dbReference type="AlphaFoldDB" id="A0A8S4NMT7"/>
<keyword evidence="4" id="KW-1185">Reference proteome</keyword>
<dbReference type="GO" id="GO:0005509">
    <property type="term" value="F:calcium ion binding"/>
    <property type="evidence" value="ECO:0007669"/>
    <property type="project" value="InterPro"/>
</dbReference>
<dbReference type="SUPFAM" id="SSF47473">
    <property type="entry name" value="EF-hand"/>
    <property type="match status" value="1"/>
</dbReference>
<sequence length="187" mass="21891">ANMSSDIQIGQLPLTWIRKILTLFERFDRDKDGVNKREDLLLYADKVIREGTLTDEASCGIYKFFQNYFDVEAAQDIHNKTSVAEKLISVWKYKDVSEIVEWWLKMFLTIFEACNLDSTGLMPFDSFMVFWNSIDADKRFARMQFDFLDTDGDGFISKEEFSNGFVHYMSNTDENTLNRFVGPLINY</sequence>
<dbReference type="OrthoDB" id="26525at2759"/>
<feature type="domain" description="EF-hand" evidence="2">
    <location>
        <begin position="136"/>
        <end position="171"/>
    </location>
</feature>
<evidence type="ECO:0000259" key="2">
    <source>
        <dbReference type="PROSITE" id="PS50222"/>
    </source>
</evidence>
<dbReference type="InterPro" id="IPR002048">
    <property type="entry name" value="EF_hand_dom"/>
</dbReference>
<dbReference type="EMBL" id="CAIIXF020000005">
    <property type="protein sequence ID" value="CAH1783180.1"/>
    <property type="molecule type" value="Genomic_DNA"/>
</dbReference>
<organism evidence="3 4">
    <name type="scientific">Owenia fusiformis</name>
    <name type="common">Polychaete worm</name>
    <dbReference type="NCBI Taxonomy" id="6347"/>
    <lineage>
        <taxon>Eukaryota</taxon>
        <taxon>Metazoa</taxon>
        <taxon>Spiralia</taxon>
        <taxon>Lophotrochozoa</taxon>
        <taxon>Annelida</taxon>
        <taxon>Polychaeta</taxon>
        <taxon>Sedentaria</taxon>
        <taxon>Canalipalpata</taxon>
        <taxon>Sabellida</taxon>
        <taxon>Oweniida</taxon>
        <taxon>Oweniidae</taxon>
        <taxon>Owenia</taxon>
    </lineage>
</organism>
<feature type="non-terminal residue" evidence="3">
    <location>
        <position position="187"/>
    </location>
</feature>
<evidence type="ECO:0000313" key="3">
    <source>
        <dbReference type="EMBL" id="CAH1783180.1"/>
    </source>
</evidence>